<dbReference type="SMART" id="SM00382">
    <property type="entry name" value="AAA"/>
    <property type="match status" value="1"/>
</dbReference>
<evidence type="ECO:0000256" key="1">
    <source>
        <dbReference type="ARBA" id="ARBA00005417"/>
    </source>
</evidence>
<dbReference type="SUPFAM" id="SSF52540">
    <property type="entry name" value="P-loop containing nucleoside triphosphate hydrolases"/>
    <property type="match status" value="1"/>
</dbReference>
<keyword evidence="3" id="KW-0547">Nucleotide-binding</keyword>
<feature type="domain" description="ABC transporter" evidence="6">
    <location>
        <begin position="4"/>
        <end position="238"/>
    </location>
</feature>
<evidence type="ECO:0000256" key="5">
    <source>
        <dbReference type="ARBA" id="ARBA00066388"/>
    </source>
</evidence>
<dbReference type="PANTHER" id="PTHR43117">
    <property type="entry name" value="OSMOPROTECTANT IMPORT ATP-BINDING PROTEIN OSMV"/>
    <property type="match status" value="1"/>
</dbReference>
<proteinExistence type="inferred from homology"/>
<keyword evidence="2" id="KW-0813">Transport</keyword>
<dbReference type="Gene3D" id="3.40.50.300">
    <property type="entry name" value="P-loop containing nucleotide triphosphate hydrolases"/>
    <property type="match status" value="1"/>
</dbReference>
<dbReference type="GO" id="GO:0015418">
    <property type="term" value="F:ABC-type quaternary ammonium compound transporting activity"/>
    <property type="evidence" value="ECO:0007669"/>
    <property type="project" value="UniProtKB-EC"/>
</dbReference>
<evidence type="ECO:0000256" key="3">
    <source>
        <dbReference type="ARBA" id="ARBA00022741"/>
    </source>
</evidence>
<dbReference type="EMBL" id="AFNU02000005">
    <property type="protein sequence ID" value="ERJ12143.1"/>
    <property type="molecule type" value="Genomic_DNA"/>
</dbReference>
<evidence type="ECO:0000256" key="4">
    <source>
        <dbReference type="ARBA" id="ARBA00022840"/>
    </source>
</evidence>
<dbReference type="Proteomes" id="UP000005707">
    <property type="component" value="Unassembled WGS sequence"/>
</dbReference>
<reference evidence="7 8" key="1">
    <citation type="journal article" date="2011" name="J. Bacteriol.">
        <title>Genome sequence of Haloplasma contractile, an unusual contractile bacterium from a deep-sea anoxic brine lake.</title>
        <authorList>
            <person name="Antunes A."/>
            <person name="Alam I."/>
            <person name="El Dorry H."/>
            <person name="Siam R."/>
            <person name="Robertson A."/>
            <person name="Bajic V.B."/>
            <person name="Stingl U."/>
        </authorList>
    </citation>
    <scope>NUCLEOTIDE SEQUENCE [LARGE SCALE GENOMIC DNA]</scope>
    <source>
        <strain evidence="7 8">SSD-17B</strain>
    </source>
</reference>
<evidence type="ECO:0000313" key="7">
    <source>
        <dbReference type="EMBL" id="ERJ12143.1"/>
    </source>
</evidence>
<dbReference type="Pfam" id="PF00005">
    <property type="entry name" value="ABC_tran"/>
    <property type="match status" value="1"/>
</dbReference>
<dbReference type="EC" id="7.6.2.9" evidence="5"/>
<keyword evidence="8" id="KW-1185">Reference proteome</keyword>
<evidence type="ECO:0000256" key="2">
    <source>
        <dbReference type="ARBA" id="ARBA00022448"/>
    </source>
</evidence>
<dbReference type="InterPro" id="IPR003439">
    <property type="entry name" value="ABC_transporter-like_ATP-bd"/>
</dbReference>
<dbReference type="PANTHER" id="PTHR43117:SF4">
    <property type="entry name" value="OSMOPROTECTANT IMPORT ATP-BINDING PROTEIN OSMV"/>
    <property type="match status" value="1"/>
</dbReference>
<dbReference type="FunCoup" id="U2EAL4">
    <property type="interactions" value="321"/>
</dbReference>
<evidence type="ECO:0000313" key="8">
    <source>
        <dbReference type="Proteomes" id="UP000005707"/>
    </source>
</evidence>
<dbReference type="InParanoid" id="U2EAL4"/>
<comment type="caution">
    <text evidence="7">The sequence shown here is derived from an EMBL/GenBank/DDBJ whole genome shotgun (WGS) entry which is preliminary data.</text>
</comment>
<protein>
    <recommendedName>
        <fullName evidence="5">ABC-type quaternary amine transporter</fullName>
        <ecNumber evidence="5">7.6.2.9</ecNumber>
    </recommendedName>
</protein>
<dbReference type="InterPro" id="IPR017871">
    <property type="entry name" value="ABC_transporter-like_CS"/>
</dbReference>
<dbReference type="OrthoDB" id="9802264at2"/>
<dbReference type="STRING" id="1033810.HLPCO_001670"/>
<dbReference type="PROSITE" id="PS50893">
    <property type="entry name" value="ABC_TRANSPORTER_2"/>
    <property type="match status" value="1"/>
</dbReference>
<name>U2EAL4_9MOLU</name>
<organism evidence="7 8">
    <name type="scientific">Haloplasma contractile SSD-17B</name>
    <dbReference type="NCBI Taxonomy" id="1033810"/>
    <lineage>
        <taxon>Bacteria</taxon>
        <taxon>Bacillati</taxon>
        <taxon>Mycoplasmatota</taxon>
        <taxon>Mollicutes</taxon>
        <taxon>Haloplasmatales</taxon>
        <taxon>Haloplasmataceae</taxon>
        <taxon>Haloplasma</taxon>
    </lineage>
</organism>
<dbReference type="FunFam" id="3.40.50.300:FF:000425">
    <property type="entry name" value="Probable ABC transporter, ATP-binding subunit"/>
    <property type="match status" value="1"/>
</dbReference>
<dbReference type="GO" id="GO:0005524">
    <property type="term" value="F:ATP binding"/>
    <property type="evidence" value="ECO:0007669"/>
    <property type="project" value="UniProtKB-KW"/>
</dbReference>
<keyword evidence="4" id="KW-0067">ATP-binding</keyword>
<comment type="similarity">
    <text evidence="1">Belongs to the ABC transporter superfamily.</text>
</comment>
<dbReference type="InterPro" id="IPR027417">
    <property type="entry name" value="P-loop_NTPase"/>
</dbReference>
<gene>
    <name evidence="7" type="ORF">HLPCO_001670</name>
</gene>
<accession>U2EAL4</accession>
<dbReference type="eggNOG" id="COG1125">
    <property type="taxonomic scope" value="Bacteria"/>
</dbReference>
<dbReference type="GO" id="GO:0016887">
    <property type="term" value="F:ATP hydrolysis activity"/>
    <property type="evidence" value="ECO:0007669"/>
    <property type="project" value="InterPro"/>
</dbReference>
<dbReference type="AlphaFoldDB" id="U2EAL4"/>
<dbReference type="RefSeq" id="WP_008825144.1">
    <property type="nucleotide sequence ID" value="NZ_AFNU02000005.1"/>
</dbReference>
<sequence>MSIITIKDVYKEYETNKSILKGLNLEIDQGEFIVLVGPSGCGKTTLLKMINKLIPVTSGEIYVEGKNIEEWNTIKLRSSIGYVIQQIGLFPHMTIENNIGYVPSIKGMKKEAYNTRVSDLIHLVGMNDTYLDRYPSELSGGQRQRIGVARALASDPDIILMDEPFGAVDEIARRHLQDELKEIHKKLKKTIVFVTHDIEEALKLGTKIVLMHNGKIEQVGTPEEVVFKPKTPFVKDFFGIKGFKARLDEEALEKIFNQVINGERPLSEVLQ</sequence>
<reference evidence="7 8" key="2">
    <citation type="journal article" date="2013" name="PLoS ONE">
        <title>INDIGO - INtegrated Data Warehouse of MIcrobial GenOmes with Examples from the Red Sea Extremophiles.</title>
        <authorList>
            <person name="Alam I."/>
            <person name="Antunes A."/>
            <person name="Kamau A.A."/>
            <person name="Ba Alawi W."/>
            <person name="Kalkatawi M."/>
            <person name="Stingl U."/>
            <person name="Bajic V.B."/>
        </authorList>
    </citation>
    <scope>NUCLEOTIDE SEQUENCE [LARGE SCALE GENOMIC DNA]</scope>
    <source>
        <strain evidence="7 8">SSD-17B</strain>
    </source>
</reference>
<evidence type="ECO:0000259" key="6">
    <source>
        <dbReference type="PROSITE" id="PS50893"/>
    </source>
</evidence>
<dbReference type="PROSITE" id="PS00211">
    <property type="entry name" value="ABC_TRANSPORTER_1"/>
    <property type="match status" value="1"/>
</dbReference>
<dbReference type="InterPro" id="IPR003593">
    <property type="entry name" value="AAA+_ATPase"/>
</dbReference>